<sequence length="104" mass="12643">MKKAIRMRVFPDKHEAYKKRHDELWPELQEVLKTHGCTKYNIWLDEETHYLFAYLEIEDEELFTKIADMTINRKWWDFMADIMETNADNSPVSIDLTQVFELED</sequence>
<accession>A0A2N5WFZ1</accession>
<dbReference type="EC" id="5.1.3.32" evidence="5"/>
<dbReference type="Pfam" id="PF05336">
    <property type="entry name" value="rhaM"/>
    <property type="match status" value="1"/>
</dbReference>
<keyword evidence="4" id="KW-0684">Rhamnose metabolism</keyword>
<dbReference type="GO" id="GO:0062192">
    <property type="term" value="F:L-rhamnose mutarotase activity"/>
    <property type="evidence" value="ECO:0007669"/>
    <property type="project" value="UniProtKB-UniRule"/>
</dbReference>
<keyword evidence="2 6" id="KW-0413">Isomerase</keyword>
<dbReference type="InterPro" id="IPR013448">
    <property type="entry name" value="L-rhamnose_mutarotase"/>
</dbReference>
<dbReference type="GO" id="GO:0005737">
    <property type="term" value="C:cytoplasm"/>
    <property type="evidence" value="ECO:0007669"/>
    <property type="project" value="InterPro"/>
</dbReference>
<evidence type="ECO:0000256" key="2">
    <source>
        <dbReference type="ARBA" id="ARBA00023235"/>
    </source>
</evidence>
<dbReference type="AlphaFoldDB" id="A0A2N5WFZ1"/>
<dbReference type="GO" id="GO:0019301">
    <property type="term" value="P:rhamnose catabolic process"/>
    <property type="evidence" value="ECO:0007669"/>
    <property type="project" value="UniProtKB-UniRule"/>
</dbReference>
<protein>
    <recommendedName>
        <fullName evidence="5">L-rhamnose mutarotase</fullName>
        <ecNumber evidence="5">5.1.3.32</ecNumber>
    </recommendedName>
</protein>
<evidence type="ECO:0000313" key="6">
    <source>
        <dbReference type="EMBL" id="PLW61150.1"/>
    </source>
</evidence>
<evidence type="ECO:0000256" key="1">
    <source>
        <dbReference type="ARBA" id="ARBA00022490"/>
    </source>
</evidence>
<comment type="caution">
    <text evidence="6">The sequence shown here is derived from an EMBL/GenBank/DDBJ whole genome shotgun (WGS) entry which is preliminary data.</text>
</comment>
<dbReference type="NCBIfam" id="TIGR02625">
    <property type="entry name" value="YiiL_rotase"/>
    <property type="match status" value="1"/>
</dbReference>
<evidence type="ECO:0000256" key="4">
    <source>
        <dbReference type="ARBA" id="ARBA00023308"/>
    </source>
</evidence>
<dbReference type="InterPro" id="IPR011008">
    <property type="entry name" value="Dimeric_a/b-barrel"/>
</dbReference>
<dbReference type="Gene3D" id="3.30.70.100">
    <property type="match status" value="1"/>
</dbReference>
<reference evidence="7" key="1">
    <citation type="submission" date="2016-08" db="EMBL/GenBank/DDBJ databases">
        <title>Comparative genomics of Lactococcus lactis strain WFLU12 isolated from the gastrointestinal tract of wild olive flounder (Paralichythys olivaceus).</title>
        <authorList>
            <person name="Nguyen T.L."/>
            <person name="Kim D.-H."/>
        </authorList>
    </citation>
    <scope>NUCLEOTIDE SEQUENCE [LARGE SCALE GENOMIC DNA]</scope>
    <source>
        <strain evidence="7">WFLU12</strain>
    </source>
</reference>
<proteinExistence type="inferred from homology"/>
<dbReference type="RefSeq" id="WP_029343918.1">
    <property type="nucleotide sequence ID" value="NZ_JNLP01000001.1"/>
</dbReference>
<dbReference type="SUPFAM" id="SSF54909">
    <property type="entry name" value="Dimeric alpha+beta barrel"/>
    <property type="match status" value="1"/>
</dbReference>
<dbReference type="InterPro" id="IPR008000">
    <property type="entry name" value="Rham/fucose_mutarotase"/>
</dbReference>
<name>A0A2N5WFZ1_LACLL</name>
<gene>
    <name evidence="6" type="primary">rhaM</name>
    <name evidence="6" type="ORF">CYU10_002224</name>
</gene>
<evidence type="ECO:0000256" key="3">
    <source>
        <dbReference type="ARBA" id="ARBA00023277"/>
    </source>
</evidence>
<keyword evidence="1" id="KW-0963">Cytoplasm</keyword>
<dbReference type="HAMAP" id="MF_01663">
    <property type="entry name" value="L_rham_rotase"/>
    <property type="match status" value="1"/>
</dbReference>
<evidence type="ECO:0000256" key="5">
    <source>
        <dbReference type="NCBIfam" id="TIGR02625"/>
    </source>
</evidence>
<dbReference type="PANTHER" id="PTHR34389">
    <property type="entry name" value="L-RHAMNOSE MUTAROTASE"/>
    <property type="match status" value="1"/>
</dbReference>
<keyword evidence="3" id="KW-0119">Carbohydrate metabolism</keyword>
<evidence type="ECO:0000313" key="7">
    <source>
        <dbReference type="Proteomes" id="UP000234865"/>
    </source>
</evidence>
<dbReference type="PANTHER" id="PTHR34389:SF2">
    <property type="entry name" value="L-RHAMNOSE MUTAROTASE"/>
    <property type="match status" value="1"/>
</dbReference>
<dbReference type="EMBL" id="PKRZ01000001">
    <property type="protein sequence ID" value="PLW61150.1"/>
    <property type="molecule type" value="Genomic_DNA"/>
</dbReference>
<dbReference type="Proteomes" id="UP000234865">
    <property type="component" value="Unassembled WGS sequence"/>
</dbReference>
<organism evidence="6 7">
    <name type="scientific">Lactococcus lactis subsp. lactis</name>
    <name type="common">Streptococcus lactis</name>
    <dbReference type="NCBI Taxonomy" id="1360"/>
    <lineage>
        <taxon>Bacteria</taxon>
        <taxon>Bacillati</taxon>
        <taxon>Bacillota</taxon>
        <taxon>Bacilli</taxon>
        <taxon>Lactobacillales</taxon>
        <taxon>Streptococcaceae</taxon>
        <taxon>Lactococcus</taxon>
    </lineage>
</organism>